<dbReference type="OrthoDB" id="264354at2759"/>
<dbReference type="Proteomes" id="UP000033647">
    <property type="component" value="Unassembled WGS sequence"/>
</dbReference>
<evidence type="ECO:0000313" key="8">
    <source>
        <dbReference type="Proteomes" id="UP000033647"/>
    </source>
</evidence>
<dbReference type="InterPro" id="IPR011016">
    <property type="entry name" value="Znf_RING-CH"/>
</dbReference>
<dbReference type="CDD" id="cd16495">
    <property type="entry name" value="RING_CH-C4HC3_MARCH"/>
    <property type="match status" value="1"/>
</dbReference>
<dbReference type="PROSITE" id="PS51292">
    <property type="entry name" value="ZF_RING_CH"/>
    <property type="match status" value="1"/>
</dbReference>
<evidence type="ECO:0000256" key="4">
    <source>
        <dbReference type="SAM" id="MobiDB-lite"/>
    </source>
</evidence>
<evidence type="ECO:0000256" key="1">
    <source>
        <dbReference type="ARBA" id="ARBA00022723"/>
    </source>
</evidence>
<organism evidence="7 8">
    <name type="scientific">Zymoseptoria brevis</name>
    <dbReference type="NCBI Taxonomy" id="1047168"/>
    <lineage>
        <taxon>Eukaryota</taxon>
        <taxon>Fungi</taxon>
        <taxon>Dikarya</taxon>
        <taxon>Ascomycota</taxon>
        <taxon>Pezizomycotina</taxon>
        <taxon>Dothideomycetes</taxon>
        <taxon>Dothideomycetidae</taxon>
        <taxon>Mycosphaerellales</taxon>
        <taxon>Mycosphaerellaceae</taxon>
        <taxon>Zymoseptoria</taxon>
    </lineage>
</organism>
<feature type="transmembrane region" description="Helical" evidence="5">
    <location>
        <begin position="227"/>
        <end position="250"/>
    </location>
</feature>
<dbReference type="STRING" id="1047168.A0A0F4GVF1"/>
<dbReference type="PANTHER" id="PTHR46347:SF1">
    <property type="entry name" value="RING_FYVE_PHD ZINC FINGER SUPERFAMILY PROTEIN"/>
    <property type="match status" value="1"/>
</dbReference>
<reference evidence="7 8" key="1">
    <citation type="submission" date="2015-03" db="EMBL/GenBank/DDBJ databases">
        <title>RNA-seq based gene annotation and comparative genomics of four Zymoseptoria species reveal species-specific pathogenicity related genes and transposable element activity.</title>
        <authorList>
            <person name="Grandaubert J."/>
            <person name="Bhattacharyya A."/>
            <person name="Stukenbrock E.H."/>
        </authorList>
    </citation>
    <scope>NUCLEOTIDE SEQUENCE [LARGE SCALE GENOMIC DNA]</scope>
    <source>
        <strain evidence="7 8">Zb18110</strain>
    </source>
</reference>
<evidence type="ECO:0000313" key="7">
    <source>
        <dbReference type="EMBL" id="KJY01219.1"/>
    </source>
</evidence>
<keyword evidence="3" id="KW-0862">Zinc</keyword>
<evidence type="ECO:0000256" key="3">
    <source>
        <dbReference type="ARBA" id="ARBA00022833"/>
    </source>
</evidence>
<dbReference type="Gene3D" id="3.30.40.10">
    <property type="entry name" value="Zinc/RING finger domain, C3HC4 (zinc finger)"/>
    <property type="match status" value="1"/>
</dbReference>
<dbReference type="GO" id="GO:0008270">
    <property type="term" value="F:zinc ion binding"/>
    <property type="evidence" value="ECO:0007669"/>
    <property type="project" value="UniProtKB-KW"/>
</dbReference>
<evidence type="ECO:0000256" key="5">
    <source>
        <dbReference type="SAM" id="Phobius"/>
    </source>
</evidence>
<sequence>MAAYSTGASWSFPDEIPGTWAPDGINSQRSSSNSTTEGSYHQKQEEETEPAAEAEPQPKRTRTHYPPRQCRICLEVVQPTLHYDTTPLPASMQSLPRVSYESEDGGRLMSPCKCKGSQKYVHEECLGAWRRADPLQTRNYWECPTCRYRYRLQRLTWSSWITSPLTQIGLTLSIFLISIFILGFVADPIINMYLDPVTTIATAGGPTGSLIYEDEPTSWFEHWIKGLASLGLLGFAKFLLTLSPFQWFNIRTGGGLGRSAVRGTGRDRLQQLGWITIIVGICTFLFAVWKGVRAWSRKTLAHAGERVIDVPGQDDDEDD</sequence>
<proteinExistence type="predicted"/>
<evidence type="ECO:0000256" key="2">
    <source>
        <dbReference type="ARBA" id="ARBA00022771"/>
    </source>
</evidence>
<dbReference type="AlphaFoldDB" id="A0A0F4GVF1"/>
<evidence type="ECO:0000259" key="6">
    <source>
        <dbReference type="PROSITE" id="PS51292"/>
    </source>
</evidence>
<dbReference type="InterPro" id="IPR013083">
    <property type="entry name" value="Znf_RING/FYVE/PHD"/>
</dbReference>
<feature type="transmembrane region" description="Helical" evidence="5">
    <location>
        <begin position="271"/>
        <end position="289"/>
    </location>
</feature>
<feature type="region of interest" description="Disordered" evidence="4">
    <location>
        <begin position="1"/>
        <end position="64"/>
    </location>
</feature>
<dbReference type="SMART" id="SM00744">
    <property type="entry name" value="RINGv"/>
    <property type="match status" value="1"/>
</dbReference>
<dbReference type="SUPFAM" id="SSF57850">
    <property type="entry name" value="RING/U-box"/>
    <property type="match status" value="1"/>
</dbReference>
<comment type="caution">
    <text evidence="7">The sequence shown here is derived from an EMBL/GenBank/DDBJ whole genome shotgun (WGS) entry which is preliminary data.</text>
</comment>
<dbReference type="Pfam" id="PF12906">
    <property type="entry name" value="RINGv"/>
    <property type="match status" value="1"/>
</dbReference>
<keyword evidence="2" id="KW-0863">Zinc-finger</keyword>
<feature type="compositionally biased region" description="Polar residues" evidence="4">
    <location>
        <begin position="25"/>
        <end position="39"/>
    </location>
</feature>
<feature type="transmembrane region" description="Helical" evidence="5">
    <location>
        <begin position="157"/>
        <end position="186"/>
    </location>
</feature>
<keyword evidence="5" id="KW-0812">Transmembrane</keyword>
<gene>
    <name evidence="7" type="ORF">TI39_contig300g00013</name>
</gene>
<keyword evidence="1" id="KW-0479">Metal-binding</keyword>
<dbReference type="PANTHER" id="PTHR46347">
    <property type="entry name" value="RING/FYVE/PHD ZINC FINGER SUPERFAMILY PROTEIN"/>
    <property type="match status" value="1"/>
</dbReference>
<keyword evidence="8" id="KW-1185">Reference proteome</keyword>
<dbReference type="EMBL" id="LAFY01000292">
    <property type="protein sequence ID" value="KJY01219.1"/>
    <property type="molecule type" value="Genomic_DNA"/>
</dbReference>
<feature type="domain" description="RING-CH-type" evidence="6">
    <location>
        <begin position="62"/>
        <end position="153"/>
    </location>
</feature>
<keyword evidence="5" id="KW-1133">Transmembrane helix</keyword>
<keyword evidence="5" id="KW-0472">Membrane</keyword>
<name>A0A0F4GVF1_9PEZI</name>
<accession>A0A0F4GVF1</accession>
<protein>
    <submittedName>
        <fullName evidence="7">Ring finger domain-containing protein</fullName>
    </submittedName>
</protein>